<organism evidence="2">
    <name type="scientific">Anopheles marajoara</name>
    <dbReference type="NCBI Taxonomy" id="58244"/>
    <lineage>
        <taxon>Eukaryota</taxon>
        <taxon>Metazoa</taxon>
        <taxon>Ecdysozoa</taxon>
        <taxon>Arthropoda</taxon>
        <taxon>Hexapoda</taxon>
        <taxon>Insecta</taxon>
        <taxon>Pterygota</taxon>
        <taxon>Neoptera</taxon>
        <taxon>Endopterygota</taxon>
        <taxon>Diptera</taxon>
        <taxon>Nematocera</taxon>
        <taxon>Culicoidea</taxon>
        <taxon>Culicidae</taxon>
        <taxon>Anophelinae</taxon>
        <taxon>Anopheles</taxon>
    </lineage>
</organism>
<protein>
    <submittedName>
        <fullName evidence="2">Putative secreted protein</fullName>
    </submittedName>
</protein>
<name>A0A2M4C8W8_9DIPT</name>
<dbReference type="AlphaFoldDB" id="A0A2M4C8W8"/>
<sequence length="101" mass="10595">MVPLLLSSFSAISTPVGSTAMTVASVSVGTVSVLCSGSDRSNFCEAELYWCTVTSTTLPMRSVCILALSCSVSCKCFISNPLISLANLIIKYSRVSCTTNP</sequence>
<evidence type="ECO:0000313" key="2">
    <source>
        <dbReference type="EMBL" id="MBW61699.1"/>
    </source>
</evidence>
<keyword evidence="1" id="KW-0732">Signal</keyword>
<feature type="signal peptide" evidence="1">
    <location>
        <begin position="1"/>
        <end position="20"/>
    </location>
</feature>
<evidence type="ECO:0000256" key="1">
    <source>
        <dbReference type="SAM" id="SignalP"/>
    </source>
</evidence>
<reference evidence="2" key="1">
    <citation type="submission" date="2018-01" db="EMBL/GenBank/DDBJ databases">
        <title>An insight into the sialome of Amazonian anophelines.</title>
        <authorList>
            <person name="Ribeiro J.M."/>
            <person name="Scarpassa V."/>
            <person name="Calvo E."/>
        </authorList>
    </citation>
    <scope>NUCLEOTIDE SEQUENCE</scope>
    <source>
        <tissue evidence="2">Salivary glands</tissue>
    </source>
</reference>
<feature type="chain" id="PRO_5014844032" evidence="1">
    <location>
        <begin position="21"/>
        <end position="101"/>
    </location>
</feature>
<dbReference type="EMBL" id="GGFJ01012558">
    <property type="protein sequence ID" value="MBW61699.1"/>
    <property type="molecule type" value="Transcribed_RNA"/>
</dbReference>
<accession>A0A2M4C8W8</accession>
<proteinExistence type="predicted"/>